<sequence length="242" mass="26817">MKEFSLEDHAAADMTILIVDDHWVVRESLKQVARSLSEKFILKEASNFAEALRILEGDSSVGLLLVDLVMPGFQEFEGVQLLRRRYPSVPIVVISVHEDPNHVMEAIRHGVIGYIPKSASAEEIKRALMRVLAGEVAFPRNIIARGFDEDPSPSPASVNGGERNPKLTLLTQREMEIMMRLGRGTALFDIADELEISRQTVRVHLGNAMKKLGISTREAAIHFATEHVKELGTLTAEASEAI</sequence>
<protein>
    <submittedName>
        <fullName evidence="6">Response regulator transcription factor</fullName>
    </submittedName>
</protein>
<dbReference type="SMART" id="SM00448">
    <property type="entry name" value="REC"/>
    <property type="match status" value="1"/>
</dbReference>
<feature type="domain" description="HTH luxR-type" evidence="4">
    <location>
        <begin position="163"/>
        <end position="228"/>
    </location>
</feature>
<dbReference type="Proteomes" id="UP001055460">
    <property type="component" value="Plasmid pB"/>
</dbReference>
<gene>
    <name evidence="6" type="ORF">NE863_27590</name>
</gene>
<dbReference type="InterPro" id="IPR001789">
    <property type="entry name" value="Sig_transdc_resp-reg_receiver"/>
</dbReference>
<proteinExistence type="predicted"/>
<dbReference type="SUPFAM" id="SSF52172">
    <property type="entry name" value="CheY-like"/>
    <property type="match status" value="1"/>
</dbReference>
<evidence type="ECO:0000259" key="5">
    <source>
        <dbReference type="PROSITE" id="PS50110"/>
    </source>
</evidence>
<feature type="domain" description="Response regulatory" evidence="5">
    <location>
        <begin position="15"/>
        <end position="132"/>
    </location>
</feature>
<dbReference type="Pfam" id="PF00072">
    <property type="entry name" value="Response_reg"/>
    <property type="match status" value="1"/>
</dbReference>
<dbReference type="CDD" id="cd17535">
    <property type="entry name" value="REC_NarL-like"/>
    <property type="match status" value="1"/>
</dbReference>
<dbReference type="PRINTS" id="PR00038">
    <property type="entry name" value="HTHLUXR"/>
</dbReference>
<evidence type="ECO:0000259" key="4">
    <source>
        <dbReference type="PROSITE" id="PS50043"/>
    </source>
</evidence>
<evidence type="ECO:0000313" key="6">
    <source>
        <dbReference type="EMBL" id="USJ27679.1"/>
    </source>
</evidence>
<dbReference type="GO" id="GO:0000160">
    <property type="term" value="P:phosphorelay signal transduction system"/>
    <property type="evidence" value="ECO:0007669"/>
    <property type="project" value="InterPro"/>
</dbReference>
<name>A0A9Q8YHL1_ENSAD</name>
<keyword evidence="1 3" id="KW-0597">Phosphoprotein</keyword>
<accession>A0A9Q8YHL1</accession>
<evidence type="ECO:0000256" key="2">
    <source>
        <dbReference type="ARBA" id="ARBA00023125"/>
    </source>
</evidence>
<dbReference type="SMART" id="SM00421">
    <property type="entry name" value="HTH_LUXR"/>
    <property type="match status" value="1"/>
</dbReference>
<organism evidence="6 7">
    <name type="scientific">Ensifer adhaerens</name>
    <name type="common">Sinorhizobium morelense</name>
    <dbReference type="NCBI Taxonomy" id="106592"/>
    <lineage>
        <taxon>Bacteria</taxon>
        <taxon>Pseudomonadati</taxon>
        <taxon>Pseudomonadota</taxon>
        <taxon>Alphaproteobacteria</taxon>
        <taxon>Hyphomicrobiales</taxon>
        <taxon>Rhizobiaceae</taxon>
        <taxon>Sinorhizobium/Ensifer group</taxon>
        <taxon>Ensifer</taxon>
    </lineage>
</organism>
<dbReference type="PROSITE" id="PS50043">
    <property type="entry name" value="HTH_LUXR_2"/>
    <property type="match status" value="1"/>
</dbReference>
<evidence type="ECO:0000256" key="3">
    <source>
        <dbReference type="PROSITE-ProRule" id="PRU00169"/>
    </source>
</evidence>
<dbReference type="GO" id="GO:0006355">
    <property type="term" value="P:regulation of DNA-templated transcription"/>
    <property type="evidence" value="ECO:0007669"/>
    <property type="project" value="InterPro"/>
</dbReference>
<dbReference type="SUPFAM" id="SSF46894">
    <property type="entry name" value="C-terminal effector domain of the bipartite response regulators"/>
    <property type="match status" value="1"/>
</dbReference>
<keyword evidence="6" id="KW-0614">Plasmid</keyword>
<dbReference type="PROSITE" id="PS50110">
    <property type="entry name" value="RESPONSE_REGULATORY"/>
    <property type="match status" value="1"/>
</dbReference>
<keyword evidence="2" id="KW-0238">DNA-binding</keyword>
<reference evidence="6" key="1">
    <citation type="submission" date="2022-06" db="EMBL/GenBank/DDBJ databases">
        <title>Physiological and biochemical characterization and genomic elucidation of a strain of the genus Ensifer adhaerens M8 that combines arsenic oxidation and chromium reduction.</title>
        <authorList>
            <person name="Li X."/>
            <person name="Yu c."/>
        </authorList>
    </citation>
    <scope>NUCLEOTIDE SEQUENCE</scope>
    <source>
        <strain evidence="6">M8</strain>
        <plasmid evidence="6">pB</plasmid>
    </source>
</reference>
<dbReference type="AlphaFoldDB" id="A0A9Q8YHL1"/>
<geneLocation type="plasmid" evidence="6 7">
    <name>pB</name>
</geneLocation>
<dbReference type="InterPro" id="IPR000792">
    <property type="entry name" value="Tscrpt_reg_LuxR_C"/>
</dbReference>
<evidence type="ECO:0000313" key="7">
    <source>
        <dbReference type="Proteomes" id="UP001055460"/>
    </source>
</evidence>
<dbReference type="GO" id="GO:0003677">
    <property type="term" value="F:DNA binding"/>
    <property type="evidence" value="ECO:0007669"/>
    <property type="project" value="UniProtKB-KW"/>
</dbReference>
<dbReference type="Pfam" id="PF00196">
    <property type="entry name" value="GerE"/>
    <property type="match status" value="1"/>
</dbReference>
<dbReference type="InterPro" id="IPR058245">
    <property type="entry name" value="NreC/VraR/RcsB-like_REC"/>
</dbReference>
<feature type="modified residue" description="4-aspartylphosphate" evidence="3">
    <location>
        <position position="67"/>
    </location>
</feature>
<dbReference type="InterPro" id="IPR011006">
    <property type="entry name" value="CheY-like_superfamily"/>
</dbReference>
<dbReference type="EMBL" id="CP098809">
    <property type="protein sequence ID" value="USJ27679.1"/>
    <property type="molecule type" value="Genomic_DNA"/>
</dbReference>
<dbReference type="InterPro" id="IPR016032">
    <property type="entry name" value="Sig_transdc_resp-reg_C-effctor"/>
</dbReference>
<dbReference type="CDD" id="cd06170">
    <property type="entry name" value="LuxR_C_like"/>
    <property type="match status" value="1"/>
</dbReference>
<dbReference type="InterPro" id="IPR051015">
    <property type="entry name" value="EvgA-like"/>
</dbReference>
<dbReference type="RefSeq" id="WP_252161234.1">
    <property type="nucleotide sequence ID" value="NZ_CP098809.1"/>
</dbReference>
<dbReference type="PANTHER" id="PTHR45566">
    <property type="entry name" value="HTH-TYPE TRANSCRIPTIONAL REGULATOR YHJB-RELATED"/>
    <property type="match status" value="1"/>
</dbReference>
<evidence type="ECO:0000256" key="1">
    <source>
        <dbReference type="ARBA" id="ARBA00022553"/>
    </source>
</evidence>
<dbReference type="Gene3D" id="3.40.50.2300">
    <property type="match status" value="1"/>
</dbReference>
<dbReference type="PANTHER" id="PTHR45566:SF1">
    <property type="entry name" value="HTH-TYPE TRANSCRIPTIONAL REGULATOR YHJB-RELATED"/>
    <property type="match status" value="1"/>
</dbReference>